<proteinExistence type="predicted"/>
<gene>
    <name evidence="1" type="ORF">BJ982_005259</name>
</gene>
<sequence>MPGAVHRVLEGQTHDVAVEALAPELLEFFAK</sequence>
<dbReference type="EMBL" id="JACHND010000001">
    <property type="protein sequence ID" value="MBB4703715.1"/>
    <property type="molecule type" value="Genomic_DNA"/>
</dbReference>
<organism evidence="1 2">
    <name type="scientific">Sphaerisporangium siamense</name>
    <dbReference type="NCBI Taxonomy" id="795645"/>
    <lineage>
        <taxon>Bacteria</taxon>
        <taxon>Bacillati</taxon>
        <taxon>Actinomycetota</taxon>
        <taxon>Actinomycetes</taxon>
        <taxon>Streptosporangiales</taxon>
        <taxon>Streptosporangiaceae</taxon>
        <taxon>Sphaerisporangium</taxon>
    </lineage>
</organism>
<evidence type="ECO:0000313" key="1">
    <source>
        <dbReference type="EMBL" id="MBB4703715.1"/>
    </source>
</evidence>
<protein>
    <submittedName>
        <fullName evidence="1">Uncharacterized protein</fullName>
    </submittedName>
</protein>
<dbReference type="AlphaFoldDB" id="A0A7W7DCW5"/>
<evidence type="ECO:0000313" key="2">
    <source>
        <dbReference type="Proteomes" id="UP000542210"/>
    </source>
</evidence>
<dbReference type="Proteomes" id="UP000542210">
    <property type="component" value="Unassembled WGS sequence"/>
</dbReference>
<reference evidence="1 2" key="1">
    <citation type="submission" date="2020-08" db="EMBL/GenBank/DDBJ databases">
        <title>Sequencing the genomes of 1000 actinobacteria strains.</title>
        <authorList>
            <person name="Klenk H.-P."/>
        </authorList>
    </citation>
    <scope>NUCLEOTIDE SEQUENCE [LARGE SCALE GENOMIC DNA]</scope>
    <source>
        <strain evidence="1 2">DSM 45784</strain>
    </source>
</reference>
<name>A0A7W7DCW5_9ACTN</name>
<comment type="caution">
    <text evidence="1">The sequence shown here is derived from an EMBL/GenBank/DDBJ whole genome shotgun (WGS) entry which is preliminary data.</text>
</comment>
<accession>A0A7W7DCW5</accession>
<keyword evidence="2" id="KW-1185">Reference proteome</keyword>